<keyword evidence="2" id="KW-0328">Glycosyltransferase</keyword>
<evidence type="ECO:0000313" key="3">
    <source>
        <dbReference type="Proteomes" id="UP000306562"/>
    </source>
</evidence>
<proteinExistence type="predicted"/>
<dbReference type="AlphaFoldDB" id="A0AAX3I0C1"/>
<reference evidence="2 3" key="1">
    <citation type="submission" date="2019-05" db="EMBL/GenBank/DDBJ databases">
        <authorList>
            <consortium name="Pathogen Informatics"/>
        </authorList>
    </citation>
    <scope>NUCLEOTIDE SEQUENCE [LARGE SCALE GENOMIC DNA]</scope>
    <source>
        <strain evidence="2 3">NCTC10696</strain>
    </source>
</reference>
<dbReference type="RefSeq" id="WP_138233627.1">
    <property type="nucleotide sequence ID" value="NZ_CBCSGQ010000014.1"/>
</dbReference>
<evidence type="ECO:0000313" key="2">
    <source>
        <dbReference type="EMBL" id="VTQ89231.1"/>
    </source>
</evidence>
<keyword evidence="2" id="KW-0808">Transferase</keyword>
<dbReference type="InterPro" id="IPR046673">
    <property type="entry name" value="ToxA_N"/>
</dbReference>
<gene>
    <name evidence="2" type="primary">toxA_1</name>
    <name evidence="2" type="ORF">NCTC10696_00497</name>
</gene>
<evidence type="ECO:0000259" key="1">
    <source>
        <dbReference type="Pfam" id="PF20178"/>
    </source>
</evidence>
<organism evidence="2 3">
    <name type="scientific">Pseudomonas synxantha</name>
    <dbReference type="NCBI Taxonomy" id="47883"/>
    <lineage>
        <taxon>Bacteria</taxon>
        <taxon>Pseudomonadati</taxon>
        <taxon>Pseudomonadota</taxon>
        <taxon>Gammaproteobacteria</taxon>
        <taxon>Pseudomonadales</taxon>
        <taxon>Pseudomonadaceae</taxon>
        <taxon>Pseudomonas</taxon>
    </lineage>
</organism>
<protein>
    <submittedName>
        <fullName evidence="2">Mannosyltransferase</fullName>
    </submittedName>
</protein>
<dbReference type="Pfam" id="PF20178">
    <property type="entry name" value="ToxA_N"/>
    <property type="match status" value="2"/>
</dbReference>
<accession>A0AAX3I0C1</accession>
<sequence>MMLSFSSGRAALEAVKRPSVEAVHSFEPSSEISTSAGVYDSNASLKKWLQQQVLAATGRLVDPDKVYLHRFSKSQGVHSADTSTGWKYSGKPEQSMTLTEAVTSNFFSAERYRWVGRVESTAHFASSNVSPFSLLDSSSVSDFFGRLGKLIADRTLPGYIYSKIKDDVPSAIESWRDLDAVYGIYTDGPDKDSYDARNELPLKPSQFLDIVRTGDVQNMLTGNVKKFWTDHRAQWRSAAKGHFVDEARKALNANTLNPAEYALVMGGGAPDLPLDAPTTPEQLQTTAAPGASSQVMRFDINGYYATDILRFVGERGKQILYIPGACPVFEVFQNTTELQRWVVEQGKDPGKSAALAHHFSLSDRQQGIYGSLSVNGVDSALSKLGSGEMKADSNHINVNDSRVGEDVFTMMARETQARIESDVDTQIKSNSEVYRDDALGVVQSANAVFSIPLALLGPIGMGVNALAFTTQVGLETDQAIEGDTYSERKNGFKAAVTDMAMMAMSHAVGKYTNSRSGARTVQTQSSSGGLPVSVSQERFPYAFERPAAFNPFSLKLSEAREITFKGQQYFVGAAPDVMDGQHYLLWQRDPENPSLLVSTARVAKPDASGIWHSMRTSGGAWQPPTQPETWQGTITLDPYEVRTVGQTPIDVPPGYELISIGKESIFAPEGYRRVRNFNQEGELTNYPLWKIKDGVATECGHYTQEGIISLVGSDLKVSNYVQIEGKIFKVDYDADKASWKIIGNDDVSAPDIFIQPGLEIGSWIPEPDMAGREVLSSMVRRLLGISESANKEPGVRTANDVAVQEYIKQYGRQIIRTTEPTILMAEASRQDALIDQYVLKHGLPYAQVQSLVEVSLKGLPLPLWAPRFDAFEGLGSIAAAGGRGGLNVNQASRNAAVRYPVRSYSQEQIESIQALNALNQVHENSPIKIAENNYKKGALNEKVLKLTLERDGYKVLPGGQYKNGKSGFDLVLEGPNGNIYVLEAKQIKSVGNGNTLGSVSMSDAGAGGNVQLSDAWVSSVLDNCLAEANSSAARAEVVNTPAYQAVSHALQNGTLRKLLGGVTPDGSVLIFKVDFSAYDSAHPR</sequence>
<dbReference type="GO" id="GO:0016757">
    <property type="term" value="F:glycosyltransferase activity"/>
    <property type="evidence" value="ECO:0007669"/>
    <property type="project" value="UniProtKB-KW"/>
</dbReference>
<name>A0AAX3I0C1_9PSED</name>
<dbReference type="Proteomes" id="UP000306562">
    <property type="component" value="Chromosome"/>
</dbReference>
<feature type="domain" description="Dermonecrotic toxin N-terminal" evidence="1">
    <location>
        <begin position="45"/>
        <end position="113"/>
    </location>
</feature>
<feature type="domain" description="Dermonecrotic toxin N-terminal" evidence="1">
    <location>
        <begin position="177"/>
        <end position="361"/>
    </location>
</feature>
<dbReference type="EMBL" id="LR590482">
    <property type="protein sequence ID" value="VTQ89231.1"/>
    <property type="molecule type" value="Genomic_DNA"/>
</dbReference>